<feature type="domain" description="Major facilitator superfamily (MFS) profile" evidence="7">
    <location>
        <begin position="2"/>
        <end position="388"/>
    </location>
</feature>
<evidence type="ECO:0000256" key="4">
    <source>
        <dbReference type="ARBA" id="ARBA00022989"/>
    </source>
</evidence>
<dbReference type="GO" id="GO:0022857">
    <property type="term" value="F:transmembrane transporter activity"/>
    <property type="evidence" value="ECO:0007669"/>
    <property type="project" value="InterPro"/>
</dbReference>
<dbReference type="InterPro" id="IPR020846">
    <property type="entry name" value="MFS_dom"/>
</dbReference>
<dbReference type="Pfam" id="PF07690">
    <property type="entry name" value="MFS_1"/>
    <property type="match status" value="1"/>
</dbReference>
<dbReference type="PROSITE" id="PS50850">
    <property type="entry name" value="MFS"/>
    <property type="match status" value="1"/>
</dbReference>
<feature type="transmembrane region" description="Helical" evidence="6">
    <location>
        <begin position="279"/>
        <end position="298"/>
    </location>
</feature>
<comment type="subcellular location">
    <subcellularLocation>
        <location evidence="1">Cell membrane</location>
        <topology evidence="1">Multi-pass membrane protein</topology>
    </subcellularLocation>
</comment>
<evidence type="ECO:0000256" key="3">
    <source>
        <dbReference type="ARBA" id="ARBA00022692"/>
    </source>
</evidence>
<dbReference type="OrthoDB" id="9793415at2"/>
<evidence type="ECO:0000256" key="2">
    <source>
        <dbReference type="ARBA" id="ARBA00022448"/>
    </source>
</evidence>
<dbReference type="CDD" id="cd17353">
    <property type="entry name" value="MFS_OFA_like"/>
    <property type="match status" value="1"/>
</dbReference>
<feature type="transmembrane region" description="Helical" evidence="6">
    <location>
        <begin position="96"/>
        <end position="115"/>
    </location>
</feature>
<protein>
    <submittedName>
        <fullName evidence="8">MFS transporter, OFA family, oxalate/formate antiporter</fullName>
    </submittedName>
</protein>
<dbReference type="PANTHER" id="PTHR11360">
    <property type="entry name" value="MONOCARBOXYLATE TRANSPORTER"/>
    <property type="match status" value="1"/>
</dbReference>
<accession>A0A1H0VRX1</accession>
<dbReference type="GO" id="GO:0005886">
    <property type="term" value="C:plasma membrane"/>
    <property type="evidence" value="ECO:0007669"/>
    <property type="project" value="UniProtKB-SubCell"/>
</dbReference>
<dbReference type="STRING" id="930152.SAMN05216565_107188"/>
<sequence>MNRWLVVLGAIIIQLNLGAVYAWSLFNQPLIDKFGWAREEVVVTFSITIAVMAFTTIFAGRLQDQIGPRWVASIGGLLLGIGVMLASQATTLFQLYFFYGVIGGIGIGMTYVCPLSACVKWFPDKRGFISGIAVAGFGLGGLVYKPVIGYLIELTGVSSSFLYVGAIYLVLVIAGAQLLKNPPIENQLSLSQEVALDGESQFTVKEMLSTYQFYLLWFMFLFGSVSGLMVISYAVDIGVDLANLSLEQAGNAVMVIALFNASGRILLGKLSDRIGRSNTLIISYGLTALIMFYISTGMMNYSSFLIAVSLIGFCFGGFLALFPSVTADYYGTKNMGSNYGFMYQAYGLSAFVGPLVVKAFPFTQAFLLASLFCIVAIVMAKFVKVPKKAPVKGLQEERSVV</sequence>
<feature type="transmembrane region" description="Helical" evidence="6">
    <location>
        <begin position="363"/>
        <end position="383"/>
    </location>
</feature>
<evidence type="ECO:0000256" key="5">
    <source>
        <dbReference type="ARBA" id="ARBA00023136"/>
    </source>
</evidence>
<feature type="transmembrane region" description="Helical" evidence="6">
    <location>
        <begin position="160"/>
        <end position="179"/>
    </location>
</feature>
<dbReference type="EMBL" id="FNJU01000007">
    <property type="protein sequence ID" value="SDP81267.1"/>
    <property type="molecule type" value="Genomic_DNA"/>
</dbReference>
<dbReference type="SUPFAM" id="SSF103473">
    <property type="entry name" value="MFS general substrate transporter"/>
    <property type="match status" value="1"/>
</dbReference>
<feature type="transmembrane region" description="Helical" evidence="6">
    <location>
        <begin position="41"/>
        <end position="59"/>
    </location>
</feature>
<dbReference type="Gene3D" id="1.20.1250.20">
    <property type="entry name" value="MFS general substrate transporter like domains"/>
    <property type="match status" value="2"/>
</dbReference>
<name>A0A1H0VRX1_9BACI</name>
<evidence type="ECO:0000313" key="8">
    <source>
        <dbReference type="EMBL" id="SDP81267.1"/>
    </source>
</evidence>
<feature type="transmembrane region" description="Helical" evidence="6">
    <location>
        <begin position="127"/>
        <end position="148"/>
    </location>
</feature>
<keyword evidence="9" id="KW-1185">Reference proteome</keyword>
<dbReference type="RefSeq" id="WP_090855962.1">
    <property type="nucleotide sequence ID" value="NZ_FNJU01000007.1"/>
</dbReference>
<evidence type="ECO:0000256" key="1">
    <source>
        <dbReference type="ARBA" id="ARBA00004651"/>
    </source>
</evidence>
<feature type="transmembrane region" description="Helical" evidence="6">
    <location>
        <begin position="304"/>
        <end position="327"/>
    </location>
</feature>
<feature type="transmembrane region" description="Helical" evidence="6">
    <location>
        <begin position="249"/>
        <end position="267"/>
    </location>
</feature>
<feature type="transmembrane region" description="Helical" evidence="6">
    <location>
        <begin position="339"/>
        <end position="357"/>
    </location>
</feature>
<evidence type="ECO:0000313" key="9">
    <source>
        <dbReference type="Proteomes" id="UP000199159"/>
    </source>
</evidence>
<gene>
    <name evidence="8" type="ORF">SAMN05216565_107188</name>
</gene>
<dbReference type="InterPro" id="IPR050327">
    <property type="entry name" value="Proton-linked_MCT"/>
</dbReference>
<keyword evidence="5 6" id="KW-0472">Membrane</keyword>
<dbReference type="AlphaFoldDB" id="A0A1H0VRX1"/>
<organism evidence="8 9">
    <name type="scientific">Litchfieldia salsa</name>
    <dbReference type="NCBI Taxonomy" id="930152"/>
    <lineage>
        <taxon>Bacteria</taxon>
        <taxon>Bacillati</taxon>
        <taxon>Bacillota</taxon>
        <taxon>Bacilli</taxon>
        <taxon>Bacillales</taxon>
        <taxon>Bacillaceae</taxon>
        <taxon>Litchfieldia</taxon>
    </lineage>
</organism>
<feature type="transmembrane region" description="Helical" evidence="6">
    <location>
        <begin position="71"/>
        <end position="90"/>
    </location>
</feature>
<keyword evidence="3 6" id="KW-0812">Transmembrane</keyword>
<dbReference type="InterPro" id="IPR011701">
    <property type="entry name" value="MFS"/>
</dbReference>
<feature type="transmembrane region" description="Helical" evidence="6">
    <location>
        <begin position="213"/>
        <end position="234"/>
    </location>
</feature>
<evidence type="ECO:0000256" key="6">
    <source>
        <dbReference type="SAM" id="Phobius"/>
    </source>
</evidence>
<dbReference type="PANTHER" id="PTHR11360:SF304">
    <property type="entry name" value="MFS DOMAIN-CONTAINING PROTEIN"/>
    <property type="match status" value="1"/>
</dbReference>
<keyword evidence="4 6" id="KW-1133">Transmembrane helix</keyword>
<keyword evidence="2" id="KW-0813">Transport</keyword>
<proteinExistence type="predicted"/>
<reference evidence="9" key="1">
    <citation type="submission" date="2016-10" db="EMBL/GenBank/DDBJ databases">
        <authorList>
            <person name="Varghese N."/>
            <person name="Submissions S."/>
        </authorList>
    </citation>
    <scope>NUCLEOTIDE SEQUENCE [LARGE SCALE GENOMIC DNA]</scope>
    <source>
        <strain evidence="9">IBRC-M10078</strain>
    </source>
</reference>
<dbReference type="Proteomes" id="UP000199159">
    <property type="component" value="Unassembled WGS sequence"/>
</dbReference>
<dbReference type="InterPro" id="IPR036259">
    <property type="entry name" value="MFS_trans_sf"/>
</dbReference>
<evidence type="ECO:0000259" key="7">
    <source>
        <dbReference type="PROSITE" id="PS50850"/>
    </source>
</evidence>